<comment type="similarity">
    <text evidence="6">Belongs to the G-protein coupled receptor 1 family.</text>
</comment>
<evidence type="ECO:0000256" key="2">
    <source>
        <dbReference type="ARBA" id="ARBA00022692"/>
    </source>
</evidence>
<keyword evidence="4 7" id="KW-0472">Membrane</keyword>
<reference evidence="9 10" key="1">
    <citation type="submission" date="2024-04" db="EMBL/GenBank/DDBJ databases">
        <authorList>
            <person name="Waldvogel A.-M."/>
            <person name="Schoenle A."/>
        </authorList>
    </citation>
    <scope>NUCLEOTIDE SEQUENCE [LARGE SCALE GENOMIC DNA]</scope>
</reference>
<keyword evidence="7" id="KW-1003">Cell membrane</keyword>
<evidence type="ECO:0000313" key="10">
    <source>
        <dbReference type="Proteomes" id="UP001497482"/>
    </source>
</evidence>
<evidence type="ECO:0000256" key="5">
    <source>
        <dbReference type="ARBA" id="ARBA00023224"/>
    </source>
</evidence>
<dbReference type="Gene3D" id="1.20.1070.10">
    <property type="entry name" value="Rhodopsin 7-helix transmembrane proteins"/>
    <property type="match status" value="1"/>
</dbReference>
<feature type="domain" description="G-protein coupled receptors family 1 profile" evidence="8">
    <location>
        <begin position="40"/>
        <end position="291"/>
    </location>
</feature>
<dbReference type="InterPro" id="IPR000276">
    <property type="entry name" value="GPCR_Rhodpsn"/>
</dbReference>
<dbReference type="GO" id="GO:0004984">
    <property type="term" value="F:olfactory receptor activity"/>
    <property type="evidence" value="ECO:0007669"/>
    <property type="project" value="InterPro"/>
</dbReference>
<gene>
    <name evidence="9" type="ORF">KC01_LOCUS12597</name>
</gene>
<keyword evidence="6" id="KW-0675">Receptor</keyword>
<keyword evidence="7" id="KW-0552">Olfaction</keyword>
<feature type="transmembrane region" description="Helical" evidence="7">
    <location>
        <begin position="24"/>
        <end position="48"/>
    </location>
</feature>
<proteinExistence type="inferred from homology"/>
<organism evidence="9 10">
    <name type="scientific">Knipowitschia caucasica</name>
    <name type="common">Caucasian dwarf goby</name>
    <name type="synonym">Pomatoschistus caucasicus</name>
    <dbReference type="NCBI Taxonomy" id="637954"/>
    <lineage>
        <taxon>Eukaryota</taxon>
        <taxon>Metazoa</taxon>
        <taxon>Chordata</taxon>
        <taxon>Craniata</taxon>
        <taxon>Vertebrata</taxon>
        <taxon>Euteleostomi</taxon>
        <taxon>Actinopterygii</taxon>
        <taxon>Neopterygii</taxon>
        <taxon>Teleostei</taxon>
        <taxon>Neoteleostei</taxon>
        <taxon>Acanthomorphata</taxon>
        <taxon>Gobiaria</taxon>
        <taxon>Gobiiformes</taxon>
        <taxon>Gobioidei</taxon>
        <taxon>Gobiidae</taxon>
        <taxon>Gobiinae</taxon>
        <taxon>Knipowitschia</taxon>
    </lineage>
</organism>
<sequence length="319" mass="35752">MNMNISSDSTVHLDGLSQLYDHRILLAVLLLLLYAFVMLSDGMVVYIVCSRRSLHWPMYVFVVAVLINSSLCSTAIYPKLLWDLVQGQRVVLLSRTACLCQAFVISSLASSSFMLLAAMATDRYLSICHPLRYPALMSPKVVATLLALCWLFPTCRVVGAIILASHLPVCYLRITRMYCDTYIFVSMSCGGTTTQISNAYGLFGATVTIYIPVSFVLFSYCRVLLVCLWRSRKFSGKALNTFLPHMLVFFNYSLTASFEFLHRRLMMGGTTVVTMSVVVVIVPSGFNPVVYGLKVAEIYKHVKILLRNQRRPKTQPTGN</sequence>
<keyword evidence="7" id="KW-0716">Sensory transduction</keyword>
<keyword evidence="3 7" id="KW-1133">Transmembrane helix</keyword>
<dbReference type="PRINTS" id="PR00237">
    <property type="entry name" value="GPCRRHODOPSN"/>
</dbReference>
<dbReference type="PROSITE" id="PS00237">
    <property type="entry name" value="G_PROTEIN_RECEP_F1_1"/>
    <property type="match status" value="1"/>
</dbReference>
<feature type="transmembrane region" description="Helical" evidence="7">
    <location>
        <begin position="141"/>
        <end position="169"/>
    </location>
</feature>
<dbReference type="GO" id="GO:0005549">
    <property type="term" value="F:odorant binding"/>
    <property type="evidence" value="ECO:0007669"/>
    <property type="project" value="TreeGrafter"/>
</dbReference>
<comment type="subcellular location">
    <subcellularLocation>
        <location evidence="7">Cell membrane</location>
        <topology evidence="7">Multi-pass membrane protein</topology>
    </subcellularLocation>
    <subcellularLocation>
        <location evidence="1">Membrane</location>
        <topology evidence="1">Multi-pass membrane protein</topology>
    </subcellularLocation>
</comment>
<dbReference type="PRINTS" id="PR00245">
    <property type="entry name" value="OLFACTORYR"/>
</dbReference>
<dbReference type="GO" id="GO:0004930">
    <property type="term" value="F:G protein-coupled receptor activity"/>
    <property type="evidence" value="ECO:0007669"/>
    <property type="project" value="UniProtKB-KW"/>
</dbReference>
<dbReference type="GO" id="GO:0005886">
    <property type="term" value="C:plasma membrane"/>
    <property type="evidence" value="ECO:0007669"/>
    <property type="project" value="UniProtKB-SubCell"/>
</dbReference>
<evidence type="ECO:0000259" key="8">
    <source>
        <dbReference type="PROSITE" id="PS50262"/>
    </source>
</evidence>
<evidence type="ECO:0000256" key="1">
    <source>
        <dbReference type="ARBA" id="ARBA00004141"/>
    </source>
</evidence>
<feature type="transmembrane region" description="Helical" evidence="7">
    <location>
        <begin position="54"/>
        <end position="77"/>
    </location>
</feature>
<dbReference type="PANTHER" id="PTHR26451">
    <property type="entry name" value="G_PROTEIN_RECEP_F1_2 DOMAIN-CONTAINING PROTEIN"/>
    <property type="match status" value="1"/>
</dbReference>
<feature type="transmembrane region" description="Helical" evidence="7">
    <location>
        <begin position="273"/>
        <end position="293"/>
    </location>
</feature>
<dbReference type="Pfam" id="PF13853">
    <property type="entry name" value="7tm_4"/>
    <property type="match status" value="1"/>
</dbReference>
<dbReference type="PANTHER" id="PTHR26451:SF860">
    <property type="entry name" value="ODORANT RECEPTOR-RELATED"/>
    <property type="match status" value="1"/>
</dbReference>
<keyword evidence="5 6" id="KW-0807">Transducer</keyword>
<evidence type="ECO:0000256" key="3">
    <source>
        <dbReference type="ARBA" id="ARBA00022989"/>
    </source>
</evidence>
<dbReference type="Proteomes" id="UP001497482">
    <property type="component" value="Chromosome 15"/>
</dbReference>
<evidence type="ECO:0000256" key="7">
    <source>
        <dbReference type="RuleBase" id="RU363047"/>
    </source>
</evidence>
<evidence type="ECO:0000256" key="6">
    <source>
        <dbReference type="RuleBase" id="RU000688"/>
    </source>
</evidence>
<dbReference type="InterPro" id="IPR017452">
    <property type="entry name" value="GPCR_Rhodpsn_7TM"/>
</dbReference>
<accession>A0AAV2JWM5</accession>
<protein>
    <recommendedName>
        <fullName evidence="7">Olfactory receptor</fullName>
    </recommendedName>
</protein>
<evidence type="ECO:0000256" key="4">
    <source>
        <dbReference type="ARBA" id="ARBA00023136"/>
    </source>
</evidence>
<dbReference type="InterPro" id="IPR052921">
    <property type="entry name" value="GPCR1_Superfamily_Member"/>
</dbReference>
<dbReference type="AlphaFoldDB" id="A0AAV2JWM5"/>
<dbReference type="InterPro" id="IPR000725">
    <property type="entry name" value="Olfact_rcpt"/>
</dbReference>
<evidence type="ECO:0000313" key="9">
    <source>
        <dbReference type="EMBL" id="CAL1581882.1"/>
    </source>
</evidence>
<keyword evidence="2 6" id="KW-0812">Transmembrane</keyword>
<dbReference type="PROSITE" id="PS50262">
    <property type="entry name" value="G_PROTEIN_RECEP_F1_2"/>
    <property type="match status" value="1"/>
</dbReference>
<name>A0AAV2JWM5_KNICA</name>
<feature type="transmembrane region" description="Helical" evidence="7">
    <location>
        <begin position="98"/>
        <end position="121"/>
    </location>
</feature>
<keyword evidence="6" id="KW-0297">G-protein coupled receptor</keyword>
<keyword evidence="10" id="KW-1185">Reference proteome</keyword>
<feature type="transmembrane region" description="Helical" evidence="7">
    <location>
        <begin position="241"/>
        <end position="261"/>
    </location>
</feature>
<dbReference type="SUPFAM" id="SSF81321">
    <property type="entry name" value="Family A G protein-coupled receptor-like"/>
    <property type="match status" value="1"/>
</dbReference>
<dbReference type="EMBL" id="OZ035837">
    <property type="protein sequence ID" value="CAL1581882.1"/>
    <property type="molecule type" value="Genomic_DNA"/>
</dbReference>